<sequence>MSSPTADFYRQKIYQAANKAGQAASSARQFVSGAANAFTNPTSFASSGYPVARVNRFASSGSSGSGSGIPSDGEYKMFTRAELNDLYGNQKQKKGFSLMNTNFLSLGNGATEHIIMMVQLYIALIAALSRLSMNAASMSASFLFGNETLINLFSIFLENALNLILNRKVADMSLDDLHKSLKDNQPKLQQMSALLINAISALAVGLSSVCSKIVKDWVESVLPGLLKSSAKGAASAAKAGLNVATVGASDEILDILAAAVNIAGGMIKVLMGLEKNVENFGEAFKTVKNTYDELKNLKDLFGKPPSEIAKAMRGIATTATAAVIPEALQNTADSFTTRAFEGLNRRNTYLDTDTGAATAVSLPAPMTPLGAAAAVASAASIPSPLPAGINPSTTFKDLVGIGVNRGVDAGIAGLRNFGSKIKGAANTFSNFLTTPKGETVTDSTGTPIKTTLWNRISKSLFDGAMNKIKNSGKYGDVNQTIVEYVLRNPDILIPFLPIPYNIAAVAFRLVQTYLRHVRKPNNGTPANPTANPTANPAANPAATRTRPLLRLKGGSIIRNKSMKYKNKKHFKRYMSNLRRKTEKKELQLLNGIRDFKSIASYGLL</sequence>
<protein>
    <submittedName>
        <fullName evidence="2">Uncharacterized protein</fullName>
    </submittedName>
</protein>
<dbReference type="EMBL" id="MN739001">
    <property type="protein sequence ID" value="QHT34542.1"/>
    <property type="molecule type" value="Genomic_DNA"/>
</dbReference>
<proteinExistence type="predicted"/>
<evidence type="ECO:0000313" key="2">
    <source>
        <dbReference type="EMBL" id="QHT34542.1"/>
    </source>
</evidence>
<dbReference type="AlphaFoldDB" id="A0A6C0F0J1"/>
<feature type="compositionally biased region" description="Low complexity" evidence="1">
    <location>
        <begin position="520"/>
        <end position="540"/>
    </location>
</feature>
<feature type="region of interest" description="Disordered" evidence="1">
    <location>
        <begin position="519"/>
        <end position="540"/>
    </location>
</feature>
<name>A0A6C0F0J1_9ZZZZ</name>
<reference evidence="2" key="1">
    <citation type="journal article" date="2020" name="Nature">
        <title>Giant virus diversity and host interactions through global metagenomics.</title>
        <authorList>
            <person name="Schulz F."/>
            <person name="Roux S."/>
            <person name="Paez-Espino D."/>
            <person name="Jungbluth S."/>
            <person name="Walsh D.A."/>
            <person name="Denef V.J."/>
            <person name="McMahon K.D."/>
            <person name="Konstantinidis K.T."/>
            <person name="Eloe-Fadrosh E.A."/>
            <person name="Kyrpides N.C."/>
            <person name="Woyke T."/>
        </authorList>
    </citation>
    <scope>NUCLEOTIDE SEQUENCE</scope>
    <source>
        <strain evidence="2">GVMAG-M-3300009163-63</strain>
    </source>
</reference>
<accession>A0A6C0F0J1</accession>
<evidence type="ECO:0000256" key="1">
    <source>
        <dbReference type="SAM" id="MobiDB-lite"/>
    </source>
</evidence>
<organism evidence="2">
    <name type="scientific">viral metagenome</name>
    <dbReference type="NCBI Taxonomy" id="1070528"/>
    <lineage>
        <taxon>unclassified sequences</taxon>
        <taxon>metagenomes</taxon>
        <taxon>organismal metagenomes</taxon>
    </lineage>
</organism>